<organism evidence="4 5">
    <name type="scientific">Salix viminalis</name>
    <name type="common">Common osier</name>
    <name type="synonym">Basket willow</name>
    <dbReference type="NCBI Taxonomy" id="40686"/>
    <lineage>
        <taxon>Eukaryota</taxon>
        <taxon>Viridiplantae</taxon>
        <taxon>Streptophyta</taxon>
        <taxon>Embryophyta</taxon>
        <taxon>Tracheophyta</taxon>
        <taxon>Spermatophyta</taxon>
        <taxon>Magnoliopsida</taxon>
        <taxon>eudicotyledons</taxon>
        <taxon>Gunneridae</taxon>
        <taxon>Pentapetalae</taxon>
        <taxon>rosids</taxon>
        <taxon>fabids</taxon>
        <taxon>Malpighiales</taxon>
        <taxon>Salicaceae</taxon>
        <taxon>Saliceae</taxon>
        <taxon>Salix</taxon>
    </lineage>
</organism>
<feature type="domain" description="DUF3741" evidence="3">
    <location>
        <begin position="9"/>
        <end position="26"/>
    </location>
</feature>
<reference evidence="4" key="1">
    <citation type="submission" date="2022-11" db="EMBL/GenBank/DDBJ databases">
        <authorList>
            <person name="Hyden B.L."/>
            <person name="Feng K."/>
            <person name="Yates T."/>
            <person name="Jawdy S."/>
            <person name="Smart L.B."/>
            <person name="Muchero W."/>
        </authorList>
    </citation>
    <scope>NUCLEOTIDE SEQUENCE</scope>
    <source>
        <tissue evidence="4">Shoot tip</tissue>
    </source>
</reference>
<dbReference type="Pfam" id="PF14383">
    <property type="entry name" value="VARLMGL"/>
    <property type="match status" value="1"/>
</dbReference>
<dbReference type="OrthoDB" id="1925259at2759"/>
<evidence type="ECO:0000259" key="3">
    <source>
        <dbReference type="Pfam" id="PF14383"/>
    </source>
</evidence>
<proteinExistence type="predicted"/>
<dbReference type="PANTHER" id="PTHR46836:SF8">
    <property type="entry name" value="AFADIN"/>
    <property type="match status" value="1"/>
</dbReference>
<protein>
    <recommendedName>
        <fullName evidence="6">DUF3741 domain-containing protein</fullName>
    </recommendedName>
</protein>
<gene>
    <name evidence="4" type="ORF">OIU85_000653</name>
</gene>
<evidence type="ECO:0008006" key="6">
    <source>
        <dbReference type="Google" id="ProtNLM"/>
    </source>
</evidence>
<sequence>MSRESESRSVIARLMGLDGLPQQKSSHKHPKKSMENYTQRMVFAEKAQRNRGSYGPRSSRKSYKDEQEFKDVFEVLDASKMDSSSYSSRGNGHSELTAAAEMAFIQQKFTDAKRLSTDEKLQNSKEFHEPIEDLGFQQGSFAEISSAARFFVHKASA</sequence>
<reference evidence="4" key="2">
    <citation type="journal article" date="2023" name="Int. J. Mol. Sci.">
        <title>De Novo Assembly and Annotation of 11 Diverse Shrub Willow (Salix) Genomes Reveals Novel Gene Organization in Sex-Linked Regions.</title>
        <authorList>
            <person name="Hyden B."/>
            <person name="Feng K."/>
            <person name="Yates T.B."/>
            <person name="Jawdy S."/>
            <person name="Cereghino C."/>
            <person name="Smart L.B."/>
            <person name="Muchero W."/>
        </authorList>
    </citation>
    <scope>NUCLEOTIDE SEQUENCE [LARGE SCALE GENOMIC DNA]</scope>
    <source>
        <tissue evidence="4">Shoot tip</tissue>
    </source>
</reference>
<dbReference type="EMBL" id="JAPFFL010000001">
    <property type="protein sequence ID" value="KAJ6750045.1"/>
    <property type="molecule type" value="Genomic_DNA"/>
</dbReference>
<accession>A0A9Q0ZWZ5</accession>
<dbReference type="Pfam" id="PF12552">
    <property type="entry name" value="DUF3741"/>
    <property type="match status" value="1"/>
</dbReference>
<evidence type="ECO:0000313" key="5">
    <source>
        <dbReference type="Proteomes" id="UP001151529"/>
    </source>
</evidence>
<evidence type="ECO:0000259" key="2">
    <source>
        <dbReference type="Pfam" id="PF12552"/>
    </source>
</evidence>
<feature type="domain" description="DUF3741" evidence="2">
    <location>
        <begin position="106"/>
        <end position="134"/>
    </location>
</feature>
<keyword evidence="5" id="KW-1185">Reference proteome</keyword>
<dbReference type="Proteomes" id="UP001151529">
    <property type="component" value="Chromosome 16"/>
</dbReference>
<feature type="region of interest" description="Disordered" evidence="1">
    <location>
        <begin position="1"/>
        <end position="63"/>
    </location>
</feature>
<dbReference type="InterPro" id="IPR032795">
    <property type="entry name" value="DUF3741-assoc"/>
</dbReference>
<dbReference type="InterPro" id="IPR022212">
    <property type="entry name" value="DUF3741"/>
</dbReference>
<dbReference type="PANTHER" id="PTHR46836">
    <property type="entry name" value="AFADIN"/>
    <property type="match status" value="1"/>
</dbReference>
<evidence type="ECO:0000313" key="4">
    <source>
        <dbReference type="EMBL" id="KAJ6750045.1"/>
    </source>
</evidence>
<comment type="caution">
    <text evidence="4">The sequence shown here is derived from an EMBL/GenBank/DDBJ whole genome shotgun (WGS) entry which is preliminary data.</text>
</comment>
<name>A0A9Q0ZWZ5_SALVM</name>
<dbReference type="AlphaFoldDB" id="A0A9Q0ZWZ5"/>
<evidence type="ECO:0000256" key="1">
    <source>
        <dbReference type="SAM" id="MobiDB-lite"/>
    </source>
</evidence>